<evidence type="ECO:0000256" key="4">
    <source>
        <dbReference type="ARBA" id="ARBA00022679"/>
    </source>
</evidence>
<dbReference type="AlphaFoldDB" id="A0A0F9YFF9"/>
<gene>
    <name evidence="8" type="ORF">LCGC14_0101150</name>
</gene>
<accession>A0A0F9YFF9</accession>
<dbReference type="PANTHER" id="PTHR43374:SF1">
    <property type="entry name" value="FLAVIN PRENYLTRANSFERASE PAD1, MITOCHONDRIAL"/>
    <property type="match status" value="1"/>
</dbReference>
<dbReference type="InterPro" id="IPR036551">
    <property type="entry name" value="Flavin_trans-like"/>
</dbReference>
<comment type="similarity">
    <text evidence="5">Belongs to the UbiX/PAD1 family.</text>
</comment>
<dbReference type="GO" id="GO:0016831">
    <property type="term" value="F:carboxy-lyase activity"/>
    <property type="evidence" value="ECO:0007669"/>
    <property type="project" value="TreeGrafter"/>
</dbReference>
<name>A0A0F9YFF9_9ZZZZ</name>
<dbReference type="InterPro" id="IPR003382">
    <property type="entry name" value="Flavoprotein"/>
</dbReference>
<dbReference type="GO" id="GO:0106141">
    <property type="term" value="F:flavin prenyltransferase activity"/>
    <property type="evidence" value="ECO:0007669"/>
    <property type="project" value="UniProtKB-EC"/>
</dbReference>
<keyword evidence="3" id="KW-0288">FMN</keyword>
<evidence type="ECO:0000259" key="7">
    <source>
        <dbReference type="Pfam" id="PF02441"/>
    </source>
</evidence>
<dbReference type="Gene3D" id="3.40.50.1950">
    <property type="entry name" value="Flavin prenyltransferase-like"/>
    <property type="match status" value="1"/>
</dbReference>
<dbReference type="HAMAP" id="MF_01984">
    <property type="entry name" value="ubiX_pad"/>
    <property type="match status" value="1"/>
</dbReference>
<sequence>MGEQAAGTATQRVTLAVTGASGAQYAMRLLECLVQAGVEVSFLISQAAQLVVATETDWQLPAKPQALQAYLMEQFAAQPGQIKVYGKQDWMAPVASGSGAPSSMVVCPCSTGSLSAIATGASNNLIERAADVALKERRKLILVPREAPFSTIHLEHMLKLSQMGAVILPASPGFYHKPDTVADLVDFVVARILNQLGIEQTMLPRWGEELRTEE</sequence>
<evidence type="ECO:0000313" key="8">
    <source>
        <dbReference type="EMBL" id="KKO03194.1"/>
    </source>
</evidence>
<keyword evidence="4" id="KW-0808">Transferase</keyword>
<dbReference type="NCBIfam" id="TIGR00421">
    <property type="entry name" value="ubiX_pad"/>
    <property type="match status" value="1"/>
</dbReference>
<comment type="caution">
    <text evidence="8">The sequence shown here is derived from an EMBL/GenBank/DDBJ whole genome shotgun (WGS) entry which is preliminary data.</text>
</comment>
<evidence type="ECO:0000256" key="2">
    <source>
        <dbReference type="ARBA" id="ARBA00022630"/>
    </source>
</evidence>
<proteinExistence type="inferred from homology"/>
<organism evidence="8">
    <name type="scientific">marine sediment metagenome</name>
    <dbReference type="NCBI Taxonomy" id="412755"/>
    <lineage>
        <taxon>unclassified sequences</taxon>
        <taxon>metagenomes</taxon>
        <taxon>ecological metagenomes</taxon>
    </lineage>
</organism>
<keyword evidence="1" id="KW-0637">Prenyltransferase</keyword>
<evidence type="ECO:0000256" key="6">
    <source>
        <dbReference type="ARBA" id="ARBA00066834"/>
    </source>
</evidence>
<keyword evidence="2" id="KW-0285">Flavoprotein</keyword>
<feature type="domain" description="Flavoprotein" evidence="7">
    <location>
        <begin position="12"/>
        <end position="195"/>
    </location>
</feature>
<evidence type="ECO:0000256" key="5">
    <source>
        <dbReference type="ARBA" id="ARBA00060793"/>
    </source>
</evidence>
<dbReference type="SUPFAM" id="SSF52507">
    <property type="entry name" value="Homo-oligomeric flavin-containing Cys decarboxylases, HFCD"/>
    <property type="match status" value="1"/>
</dbReference>
<dbReference type="EMBL" id="LAZR01000028">
    <property type="protein sequence ID" value="KKO03194.1"/>
    <property type="molecule type" value="Genomic_DNA"/>
</dbReference>
<evidence type="ECO:0000256" key="1">
    <source>
        <dbReference type="ARBA" id="ARBA00022602"/>
    </source>
</evidence>
<reference evidence="8" key="1">
    <citation type="journal article" date="2015" name="Nature">
        <title>Complex archaea that bridge the gap between prokaryotes and eukaryotes.</title>
        <authorList>
            <person name="Spang A."/>
            <person name="Saw J.H."/>
            <person name="Jorgensen S.L."/>
            <person name="Zaremba-Niedzwiedzka K."/>
            <person name="Martijn J."/>
            <person name="Lind A.E."/>
            <person name="van Eijk R."/>
            <person name="Schleper C."/>
            <person name="Guy L."/>
            <person name="Ettema T.J."/>
        </authorList>
    </citation>
    <scope>NUCLEOTIDE SEQUENCE</scope>
</reference>
<dbReference type="FunFam" id="3.40.50.1950:FF:000001">
    <property type="entry name" value="Flavin prenyltransferase UbiX"/>
    <property type="match status" value="1"/>
</dbReference>
<dbReference type="NCBIfam" id="NF004685">
    <property type="entry name" value="PRK06029.1"/>
    <property type="match status" value="1"/>
</dbReference>
<dbReference type="InterPro" id="IPR004507">
    <property type="entry name" value="UbiX-like"/>
</dbReference>
<evidence type="ECO:0000256" key="3">
    <source>
        <dbReference type="ARBA" id="ARBA00022643"/>
    </source>
</evidence>
<dbReference type="Pfam" id="PF02441">
    <property type="entry name" value="Flavoprotein"/>
    <property type="match status" value="1"/>
</dbReference>
<dbReference type="EC" id="2.5.1.129" evidence="6"/>
<protein>
    <recommendedName>
        <fullName evidence="6">flavin prenyltransferase</fullName>
        <ecNumber evidence="6">2.5.1.129</ecNumber>
    </recommendedName>
</protein>
<dbReference type="PANTHER" id="PTHR43374">
    <property type="entry name" value="FLAVIN PRENYLTRANSFERASE"/>
    <property type="match status" value="1"/>
</dbReference>